<feature type="region of interest" description="Disordered" evidence="1">
    <location>
        <begin position="24"/>
        <end position="98"/>
    </location>
</feature>
<feature type="compositionally biased region" description="Basic and acidic residues" evidence="1">
    <location>
        <begin position="83"/>
        <end position="94"/>
    </location>
</feature>
<sequence length="368" mass="39826">MAESPPPGEDALPPPDTVKTVKRLFEPSPRRPAVTRTGAAQPSSPCRPPAALKKSLSRESSTEPASPSSSPIRRQVGIIKPNRKVEARTDEFSRRKNTLNHVRNSVVEKEIAVIGTEYLKRREEEEPAPLTKPAPALNGARETEESAPPPALPPRKAELLRRRSRNGTRPADTTMTFNFTKRQEVPDYVEDDGLIMRRQLPKQIDSGYVILPGFDPGQTCDDDLASTLVCGPPSPCNVVFTNADIIIDGKSSLMKKPKTRKMVVSFSVSGPSTHEYPSEMSLLALETSVSTTDGDGSATTGKLGGLASYTPHKLSTGADFELGVSRLTPAAPTARPAENPEDGDQFLKPADESETVTWSSETSADILF</sequence>
<name>A0A6A4WA39_AMPAM</name>
<feature type="region of interest" description="Disordered" evidence="1">
    <location>
        <begin position="331"/>
        <end position="368"/>
    </location>
</feature>
<keyword evidence="3" id="KW-1185">Reference proteome</keyword>
<dbReference type="OrthoDB" id="6360876at2759"/>
<feature type="region of interest" description="Disordered" evidence="1">
    <location>
        <begin position="122"/>
        <end position="173"/>
    </location>
</feature>
<dbReference type="EMBL" id="VIIS01000825">
    <property type="protein sequence ID" value="KAF0304657.1"/>
    <property type="molecule type" value="Genomic_DNA"/>
</dbReference>
<dbReference type="AlphaFoldDB" id="A0A6A4WA39"/>
<evidence type="ECO:0000313" key="2">
    <source>
        <dbReference type="EMBL" id="KAF0304657.1"/>
    </source>
</evidence>
<gene>
    <name evidence="2" type="ORF">FJT64_002700</name>
</gene>
<organism evidence="2 3">
    <name type="scientific">Amphibalanus amphitrite</name>
    <name type="common">Striped barnacle</name>
    <name type="synonym">Balanus amphitrite</name>
    <dbReference type="NCBI Taxonomy" id="1232801"/>
    <lineage>
        <taxon>Eukaryota</taxon>
        <taxon>Metazoa</taxon>
        <taxon>Ecdysozoa</taxon>
        <taxon>Arthropoda</taxon>
        <taxon>Crustacea</taxon>
        <taxon>Multicrustacea</taxon>
        <taxon>Cirripedia</taxon>
        <taxon>Thoracica</taxon>
        <taxon>Thoracicalcarea</taxon>
        <taxon>Balanomorpha</taxon>
        <taxon>Balanoidea</taxon>
        <taxon>Balanidae</taxon>
        <taxon>Amphibalaninae</taxon>
        <taxon>Amphibalanus</taxon>
    </lineage>
</organism>
<feature type="compositionally biased region" description="Low complexity" evidence="1">
    <location>
        <begin position="62"/>
        <end position="71"/>
    </location>
</feature>
<dbReference type="Proteomes" id="UP000440578">
    <property type="component" value="Unassembled WGS sequence"/>
</dbReference>
<feature type="compositionally biased region" description="Low complexity" evidence="1">
    <location>
        <begin position="355"/>
        <end position="368"/>
    </location>
</feature>
<evidence type="ECO:0000256" key="1">
    <source>
        <dbReference type="SAM" id="MobiDB-lite"/>
    </source>
</evidence>
<protein>
    <submittedName>
        <fullName evidence="2">Uncharacterized protein</fullName>
    </submittedName>
</protein>
<evidence type="ECO:0000313" key="3">
    <source>
        <dbReference type="Proteomes" id="UP000440578"/>
    </source>
</evidence>
<proteinExistence type="predicted"/>
<reference evidence="2 3" key="1">
    <citation type="submission" date="2019-07" db="EMBL/GenBank/DDBJ databases">
        <title>Draft genome assembly of a fouling barnacle, Amphibalanus amphitrite (Darwin, 1854): The first reference genome for Thecostraca.</title>
        <authorList>
            <person name="Kim W."/>
        </authorList>
    </citation>
    <scope>NUCLEOTIDE SEQUENCE [LARGE SCALE GENOMIC DNA]</scope>
    <source>
        <strain evidence="2">SNU_AA5</strain>
        <tissue evidence="2">Soma without cirri and trophi</tissue>
    </source>
</reference>
<accession>A0A6A4WA39</accession>
<comment type="caution">
    <text evidence="2">The sequence shown here is derived from an EMBL/GenBank/DDBJ whole genome shotgun (WGS) entry which is preliminary data.</text>
</comment>